<name>A0A5D3AVS4_9TREE</name>
<evidence type="ECO:0000313" key="1">
    <source>
        <dbReference type="EMBL" id="TYJ54339.1"/>
    </source>
</evidence>
<proteinExistence type="predicted"/>
<accession>A0A5D3AVS4</accession>
<comment type="caution">
    <text evidence="1">The sequence shown here is derived from an EMBL/GenBank/DDBJ whole genome shotgun (WGS) entry which is preliminary data.</text>
</comment>
<dbReference type="EMBL" id="NIDF01000063">
    <property type="protein sequence ID" value="TYJ54339.1"/>
    <property type="molecule type" value="Genomic_DNA"/>
</dbReference>
<organism evidence="1 2">
    <name type="scientific">Cryptococcus floricola</name>
    <dbReference type="NCBI Taxonomy" id="2591691"/>
    <lineage>
        <taxon>Eukaryota</taxon>
        <taxon>Fungi</taxon>
        <taxon>Dikarya</taxon>
        <taxon>Basidiomycota</taxon>
        <taxon>Agaricomycotina</taxon>
        <taxon>Tremellomycetes</taxon>
        <taxon>Tremellales</taxon>
        <taxon>Cryptococcaceae</taxon>
        <taxon>Cryptococcus</taxon>
    </lineage>
</organism>
<evidence type="ECO:0000313" key="2">
    <source>
        <dbReference type="Proteomes" id="UP000322245"/>
    </source>
</evidence>
<dbReference type="Proteomes" id="UP000322245">
    <property type="component" value="Unassembled WGS sequence"/>
</dbReference>
<protein>
    <submittedName>
        <fullName evidence="1">Uncharacterized protein</fullName>
    </submittedName>
</protein>
<dbReference type="AlphaFoldDB" id="A0A5D3AVS4"/>
<reference evidence="1 2" key="1">
    <citation type="submission" date="2017-05" db="EMBL/GenBank/DDBJ databases">
        <title>The Genome Sequence of Tsuchiyaea wingfieldii DSM 27421.</title>
        <authorList>
            <person name="Cuomo C."/>
            <person name="Passer A."/>
            <person name="Billmyre B."/>
            <person name="Heitman J."/>
        </authorList>
    </citation>
    <scope>NUCLEOTIDE SEQUENCE [LARGE SCALE GENOMIC DNA]</scope>
    <source>
        <strain evidence="1 2">DSM 27421</strain>
    </source>
</reference>
<keyword evidence="2" id="KW-1185">Reference proteome</keyword>
<sequence>MADILTRVTGVPVGTPQITKEFFYSDAHKPWVKITGPLQPK</sequence>
<gene>
    <name evidence="1" type="ORF">B9479_005004</name>
</gene>